<keyword evidence="5" id="KW-1133">Transmembrane helix</keyword>
<dbReference type="InterPro" id="IPR019734">
    <property type="entry name" value="TPR_rpt"/>
</dbReference>
<keyword evidence="7" id="KW-1185">Reference proteome</keyword>
<sequence length="388" mass="42629">MVVAEAEREKERGNSLLREGKKDEAAEAYSAAIELDGSNHVYFSNRAHVYNLLGDFPSALADANRCVELKPDWAKGYNRLAMAFQGLGDQKKYEDALAKWRELGGAPAATRSSGTSAASATASGPSSLPDMLSKVQLGLRVFLVLNFALYVFPLTSSYGAFQRALFSACGVYMIHLYRVHGRPVRTQAYAQRIVTDYRSHYAMAAMLFAFSGSGRLIALMPHLLSEIGYVADYVLTAQPQIAAQLAPPLNTHVLPRFTQTPPEQWASLDLRSKWQRYNQVSMHYAASLEVAIGLGLIVELVTPSRSFLVLFAYWHFLRIRYMVSDDIKQTFRALDTKIASYASRNATAMNLYGKIRTFAGSMVQMPSQGQPAPGAGGLAGLASRCTIS</sequence>
<dbReference type="PANTHER" id="PTHR22904">
    <property type="entry name" value="TPR REPEAT CONTAINING PROTEIN"/>
    <property type="match status" value="1"/>
</dbReference>
<feature type="transmembrane region" description="Helical" evidence="5">
    <location>
        <begin position="200"/>
        <end position="220"/>
    </location>
</feature>
<accession>A0A2R5FZJ0</accession>
<organism evidence="6 7">
    <name type="scientific">Hondaea fermentalgiana</name>
    <dbReference type="NCBI Taxonomy" id="2315210"/>
    <lineage>
        <taxon>Eukaryota</taxon>
        <taxon>Sar</taxon>
        <taxon>Stramenopiles</taxon>
        <taxon>Bigyra</taxon>
        <taxon>Labyrinthulomycetes</taxon>
        <taxon>Thraustochytrida</taxon>
        <taxon>Thraustochytriidae</taxon>
        <taxon>Hondaea</taxon>
    </lineage>
</organism>
<evidence type="ECO:0000256" key="3">
    <source>
        <dbReference type="PROSITE-ProRule" id="PRU00339"/>
    </source>
</evidence>
<keyword evidence="1" id="KW-0677">Repeat</keyword>
<comment type="caution">
    <text evidence="6">The sequence shown here is derived from an EMBL/GenBank/DDBJ whole genome shotgun (WGS) entry which is preliminary data.</text>
</comment>
<evidence type="ECO:0000313" key="6">
    <source>
        <dbReference type="EMBL" id="GBG24150.1"/>
    </source>
</evidence>
<dbReference type="Gene3D" id="1.25.40.10">
    <property type="entry name" value="Tetratricopeptide repeat domain"/>
    <property type="match status" value="1"/>
</dbReference>
<dbReference type="Pfam" id="PF13181">
    <property type="entry name" value="TPR_8"/>
    <property type="match status" value="1"/>
</dbReference>
<dbReference type="Proteomes" id="UP000241890">
    <property type="component" value="Unassembled WGS sequence"/>
</dbReference>
<keyword evidence="5" id="KW-0812">Transmembrane</keyword>
<evidence type="ECO:0000313" key="7">
    <source>
        <dbReference type="Proteomes" id="UP000241890"/>
    </source>
</evidence>
<keyword evidence="5" id="KW-0472">Membrane</keyword>
<proteinExistence type="predicted"/>
<dbReference type="SMART" id="SM00028">
    <property type="entry name" value="TPR"/>
    <property type="match status" value="2"/>
</dbReference>
<dbReference type="GO" id="GO:0051879">
    <property type="term" value="F:Hsp90 protein binding"/>
    <property type="evidence" value="ECO:0007669"/>
    <property type="project" value="TreeGrafter"/>
</dbReference>
<protein>
    <submittedName>
        <fullName evidence="6">Small glutamine-rich tetratricopeptide repeat-containing protein</fullName>
    </submittedName>
</protein>
<dbReference type="InParanoid" id="A0A2R5FZJ0"/>
<name>A0A2R5FZJ0_9STRA</name>
<dbReference type="SUPFAM" id="SSF48452">
    <property type="entry name" value="TPR-like"/>
    <property type="match status" value="1"/>
</dbReference>
<dbReference type="PROSITE" id="PS50005">
    <property type="entry name" value="TPR"/>
    <property type="match status" value="1"/>
</dbReference>
<feature type="transmembrane region" description="Helical" evidence="5">
    <location>
        <begin position="137"/>
        <end position="154"/>
    </location>
</feature>
<feature type="region of interest" description="Disordered" evidence="4">
    <location>
        <begin position="107"/>
        <end position="127"/>
    </location>
</feature>
<dbReference type="EMBL" id="BEYU01000004">
    <property type="protein sequence ID" value="GBG24150.1"/>
    <property type="molecule type" value="Genomic_DNA"/>
</dbReference>
<feature type="repeat" description="TPR" evidence="3">
    <location>
        <begin position="6"/>
        <end position="39"/>
    </location>
</feature>
<dbReference type="OrthoDB" id="2423701at2759"/>
<dbReference type="InterPro" id="IPR011990">
    <property type="entry name" value="TPR-like_helical_dom_sf"/>
</dbReference>
<dbReference type="InterPro" id="IPR005344">
    <property type="entry name" value="TMEM33/Pom33"/>
</dbReference>
<feature type="transmembrane region" description="Helical" evidence="5">
    <location>
        <begin position="290"/>
        <end position="314"/>
    </location>
</feature>
<reference evidence="6 7" key="1">
    <citation type="submission" date="2017-12" db="EMBL/GenBank/DDBJ databases">
        <title>Sequencing, de novo assembly and annotation of complete genome of a new Thraustochytrid species, strain FCC1311.</title>
        <authorList>
            <person name="Sedici K."/>
            <person name="Godart F."/>
            <person name="Aiese Cigliano R."/>
            <person name="Sanseverino W."/>
            <person name="Barakat M."/>
            <person name="Ortet P."/>
            <person name="Marechal E."/>
            <person name="Cagnac O."/>
            <person name="Amato A."/>
        </authorList>
    </citation>
    <scope>NUCLEOTIDE SEQUENCE [LARGE SCALE GENOMIC DNA]</scope>
</reference>
<keyword evidence="2 3" id="KW-0802">TPR repeat</keyword>
<gene>
    <name evidence="6" type="ORF">FCC1311_003682</name>
</gene>
<dbReference type="PANTHER" id="PTHR22904:SF523">
    <property type="entry name" value="STRESS-INDUCED-PHOSPHOPROTEIN 1"/>
    <property type="match status" value="1"/>
</dbReference>
<evidence type="ECO:0000256" key="2">
    <source>
        <dbReference type="ARBA" id="ARBA00022803"/>
    </source>
</evidence>
<evidence type="ECO:0000256" key="1">
    <source>
        <dbReference type="ARBA" id="ARBA00022737"/>
    </source>
</evidence>
<dbReference type="AlphaFoldDB" id="A0A2R5FZJ0"/>
<dbReference type="Pfam" id="PF03661">
    <property type="entry name" value="TMEM33_Pom33"/>
    <property type="match status" value="1"/>
</dbReference>
<evidence type="ECO:0000256" key="4">
    <source>
        <dbReference type="SAM" id="MobiDB-lite"/>
    </source>
</evidence>
<feature type="transmembrane region" description="Helical" evidence="5">
    <location>
        <begin position="160"/>
        <end position="179"/>
    </location>
</feature>
<dbReference type="GO" id="GO:0016020">
    <property type="term" value="C:membrane"/>
    <property type="evidence" value="ECO:0007669"/>
    <property type="project" value="InterPro"/>
</dbReference>
<feature type="region of interest" description="Disordered" evidence="4">
    <location>
        <begin position="1"/>
        <end position="21"/>
    </location>
</feature>
<evidence type="ECO:0000256" key="5">
    <source>
        <dbReference type="SAM" id="Phobius"/>
    </source>
</evidence>